<dbReference type="OrthoDB" id="23364at2157"/>
<protein>
    <submittedName>
        <fullName evidence="1">Uncharacterized protein</fullName>
    </submittedName>
</protein>
<keyword evidence="2" id="KW-1185">Reference proteome</keyword>
<dbReference type="EMBL" id="CP003531">
    <property type="protein sequence ID" value="AFK51048.1"/>
    <property type="molecule type" value="Genomic_DNA"/>
</dbReference>
<reference evidence="1 2" key="1">
    <citation type="journal article" date="2012" name="J. Bacteriol.">
        <title>Complete genome sequence of the hyperthermophilic cellulolytic Crenarchaeon 'Thermogladius cellulolyticus' 1633.</title>
        <authorList>
            <person name="Mardanov A.V."/>
            <person name="Kochetkova T.V."/>
            <person name="Beletsky A.V."/>
            <person name="Bonch-Osmolovskaya E.A."/>
            <person name="Ravin N.V."/>
            <person name="Skryabin K.G."/>
        </authorList>
    </citation>
    <scope>NUCLEOTIDE SEQUENCE [LARGE SCALE GENOMIC DNA]</scope>
    <source>
        <strain evidence="2">DSM 22663 / VKM B-2946 / 1633</strain>
    </source>
</reference>
<gene>
    <name evidence="1" type="ordered locus">TCELL_0624</name>
</gene>
<dbReference type="RefSeq" id="WP_014737298.1">
    <property type="nucleotide sequence ID" value="NC_017954.1"/>
</dbReference>
<dbReference type="STRING" id="1184251.TCELL_0624"/>
<accession>I3TE60</accession>
<dbReference type="Proteomes" id="UP000005270">
    <property type="component" value="Chromosome"/>
</dbReference>
<evidence type="ECO:0000313" key="2">
    <source>
        <dbReference type="Proteomes" id="UP000005270"/>
    </source>
</evidence>
<sequence>MVKCPYCGYEADVLAFKLLRDPWRFRFYTVMRLECPRCHKVFNYYSGVSPKGKKSEFVVRVKPRK</sequence>
<organism evidence="1 2">
    <name type="scientific">Thermogladius calderae (strain DSM 22663 / VKM B-2946 / 1633)</name>
    <dbReference type="NCBI Taxonomy" id="1184251"/>
    <lineage>
        <taxon>Archaea</taxon>
        <taxon>Thermoproteota</taxon>
        <taxon>Thermoprotei</taxon>
        <taxon>Desulfurococcales</taxon>
        <taxon>Desulfurococcaceae</taxon>
        <taxon>Thermogladius</taxon>
    </lineage>
</organism>
<dbReference type="KEGG" id="thg:TCELL_0624"/>
<dbReference type="AlphaFoldDB" id="I3TE60"/>
<dbReference type="InParanoid" id="I3TE60"/>
<dbReference type="eggNOG" id="arCOG06985">
    <property type="taxonomic scope" value="Archaea"/>
</dbReference>
<dbReference type="GeneID" id="13012934"/>
<evidence type="ECO:0000313" key="1">
    <source>
        <dbReference type="EMBL" id="AFK51048.1"/>
    </source>
</evidence>
<proteinExistence type="predicted"/>
<dbReference type="HOGENOM" id="CLU_192649_0_0_2"/>
<name>I3TE60_THEC1</name>